<evidence type="ECO:0000256" key="1">
    <source>
        <dbReference type="SAM" id="Phobius"/>
    </source>
</evidence>
<name>A0A850Q938_9RHOB</name>
<evidence type="ECO:0000313" key="3">
    <source>
        <dbReference type="EMBL" id="NVO22481.1"/>
    </source>
</evidence>
<reference evidence="3 4" key="1">
    <citation type="submission" date="2020-04" db="EMBL/GenBank/DDBJ databases">
        <title>Donghicola sp., a member of the Rhodobacteraceae family isolated from mangrove forest in Thailand.</title>
        <authorList>
            <person name="Charoenyingcharoen P."/>
            <person name="Yukphan P."/>
        </authorList>
    </citation>
    <scope>NUCLEOTIDE SEQUENCE [LARGE SCALE GENOMIC DNA]</scope>
    <source>
        <strain evidence="3 4">B5-SW-15</strain>
    </source>
</reference>
<keyword evidence="1" id="KW-0472">Membrane</keyword>
<evidence type="ECO:0000313" key="4">
    <source>
        <dbReference type="Proteomes" id="UP000592216"/>
    </source>
</evidence>
<sequence length="89" mass="8696">MKKFITLTAAFALAASTSTAVLAQTEAGASGVGGAQAGMTNVVFAANGAIIAATVAGVVLTGLALRNYLASLDKENDNGSNSTTTSTTN</sequence>
<keyword evidence="1" id="KW-0812">Transmembrane</keyword>
<comment type="caution">
    <text evidence="3">The sequence shown here is derived from an EMBL/GenBank/DDBJ whole genome shotgun (WGS) entry which is preliminary data.</text>
</comment>
<dbReference type="Proteomes" id="UP000592216">
    <property type="component" value="Unassembled WGS sequence"/>
</dbReference>
<feature type="signal peptide" evidence="2">
    <location>
        <begin position="1"/>
        <end position="23"/>
    </location>
</feature>
<accession>A0A850Q938</accession>
<organism evidence="3 4">
    <name type="scientific">Donghicola mangrovi</name>
    <dbReference type="NCBI Taxonomy" id="2729614"/>
    <lineage>
        <taxon>Bacteria</taxon>
        <taxon>Pseudomonadati</taxon>
        <taxon>Pseudomonadota</taxon>
        <taxon>Alphaproteobacteria</taxon>
        <taxon>Rhodobacterales</taxon>
        <taxon>Roseobacteraceae</taxon>
        <taxon>Donghicola</taxon>
    </lineage>
</organism>
<proteinExistence type="predicted"/>
<dbReference type="AlphaFoldDB" id="A0A850Q938"/>
<protein>
    <submittedName>
        <fullName evidence="3">Uncharacterized protein</fullName>
    </submittedName>
</protein>
<keyword evidence="1" id="KW-1133">Transmembrane helix</keyword>
<gene>
    <name evidence="3" type="ORF">HJ536_03850</name>
</gene>
<dbReference type="RefSeq" id="WP_177156718.1">
    <property type="nucleotide sequence ID" value="NZ_JABCJE010000001.1"/>
</dbReference>
<keyword evidence="2" id="KW-0732">Signal</keyword>
<evidence type="ECO:0000256" key="2">
    <source>
        <dbReference type="SAM" id="SignalP"/>
    </source>
</evidence>
<dbReference type="EMBL" id="JABCJE010000001">
    <property type="protein sequence ID" value="NVO22481.1"/>
    <property type="molecule type" value="Genomic_DNA"/>
</dbReference>
<feature type="transmembrane region" description="Helical" evidence="1">
    <location>
        <begin position="42"/>
        <end position="65"/>
    </location>
</feature>
<feature type="chain" id="PRO_5032624893" evidence="2">
    <location>
        <begin position="24"/>
        <end position="89"/>
    </location>
</feature>